<dbReference type="GO" id="GO:0003984">
    <property type="term" value="F:acetolactate synthase activity"/>
    <property type="evidence" value="ECO:0007669"/>
    <property type="project" value="TreeGrafter"/>
</dbReference>
<dbReference type="InterPro" id="IPR012000">
    <property type="entry name" value="Thiamin_PyroP_enz_cen_dom"/>
</dbReference>
<reference evidence="4" key="1">
    <citation type="journal article" date="2015" name="Nature">
        <title>Complex archaea that bridge the gap between prokaryotes and eukaryotes.</title>
        <authorList>
            <person name="Spang A."/>
            <person name="Saw J.H."/>
            <person name="Jorgensen S.L."/>
            <person name="Zaremba-Niedzwiedzka K."/>
            <person name="Martijn J."/>
            <person name="Lind A.E."/>
            <person name="van Eijk R."/>
            <person name="Schleper C."/>
            <person name="Guy L."/>
            <person name="Ettema T.J."/>
        </authorList>
    </citation>
    <scope>NUCLEOTIDE SEQUENCE</scope>
</reference>
<organism evidence="4">
    <name type="scientific">marine sediment metagenome</name>
    <dbReference type="NCBI Taxonomy" id="412755"/>
    <lineage>
        <taxon>unclassified sequences</taxon>
        <taxon>metagenomes</taxon>
        <taxon>ecological metagenomes</taxon>
    </lineage>
</organism>
<dbReference type="SUPFAM" id="SSF52467">
    <property type="entry name" value="DHS-like NAD/FAD-binding domain"/>
    <property type="match status" value="1"/>
</dbReference>
<dbReference type="InterPro" id="IPR029061">
    <property type="entry name" value="THDP-binding"/>
</dbReference>
<dbReference type="InterPro" id="IPR012001">
    <property type="entry name" value="Thiamin_PyroP_enz_TPP-bd_dom"/>
</dbReference>
<dbReference type="GO" id="GO:0000287">
    <property type="term" value="F:magnesium ion binding"/>
    <property type="evidence" value="ECO:0007669"/>
    <property type="project" value="InterPro"/>
</dbReference>
<dbReference type="Pfam" id="PF02776">
    <property type="entry name" value="TPP_enzyme_N"/>
    <property type="match status" value="1"/>
</dbReference>
<protein>
    <recommendedName>
        <fullName evidence="5">Thiamine pyrophosphate enzyme N-terminal TPP-binding domain-containing protein</fullName>
    </recommendedName>
</protein>
<dbReference type="GO" id="GO:0005948">
    <property type="term" value="C:acetolactate synthase complex"/>
    <property type="evidence" value="ECO:0007669"/>
    <property type="project" value="TreeGrafter"/>
</dbReference>
<evidence type="ECO:0000259" key="3">
    <source>
        <dbReference type="Pfam" id="PF02776"/>
    </source>
</evidence>
<dbReference type="GO" id="GO:0050660">
    <property type="term" value="F:flavin adenine dinucleotide binding"/>
    <property type="evidence" value="ECO:0007669"/>
    <property type="project" value="TreeGrafter"/>
</dbReference>
<dbReference type="PANTHER" id="PTHR18968">
    <property type="entry name" value="THIAMINE PYROPHOSPHATE ENZYMES"/>
    <property type="match status" value="1"/>
</dbReference>
<name>A0A0F8YD54_9ZZZZ</name>
<comment type="similarity">
    <text evidence="1">Belongs to the TPP enzyme family.</text>
</comment>
<dbReference type="EMBL" id="LAZR01057642">
    <property type="protein sequence ID" value="KKK71640.1"/>
    <property type="molecule type" value="Genomic_DNA"/>
</dbReference>
<proteinExistence type="inferred from homology"/>
<dbReference type="GO" id="GO:0009097">
    <property type="term" value="P:isoleucine biosynthetic process"/>
    <property type="evidence" value="ECO:0007669"/>
    <property type="project" value="TreeGrafter"/>
</dbReference>
<dbReference type="InterPro" id="IPR029035">
    <property type="entry name" value="DHS-like_NAD/FAD-binding_dom"/>
</dbReference>
<dbReference type="GO" id="GO:0009099">
    <property type="term" value="P:L-valine biosynthetic process"/>
    <property type="evidence" value="ECO:0007669"/>
    <property type="project" value="TreeGrafter"/>
</dbReference>
<feature type="domain" description="Thiamine pyrophosphate enzyme N-terminal TPP-binding" evidence="3">
    <location>
        <begin position="28"/>
        <end position="134"/>
    </location>
</feature>
<evidence type="ECO:0000259" key="2">
    <source>
        <dbReference type="Pfam" id="PF00205"/>
    </source>
</evidence>
<sequence length="365" mass="40972">MPRLGIEFDEEAQKQLEIPLGQREMYPTVGKYVAEILREQGITIAWGVPGGHIWHFVDAISRIGIKLIIFGHEQNAVYAAEGYSQVTQKPAVAFGTVGPGTGNAFSAMQQAFLSNSPIIFLGGGIEQEHDNLYNTIQESICAEFFEHVTKWSQRVFYPWSVKQFMTRGFRVALTAPMGPVAFELGVDCLFMKDEARAHYWGAFFPQHADYVPNWRQEDTLVPIASGADPAAIEKAAKAIFEAKRPFMILGDYASWDQAGPELEEFVNLTQIPFNTRRIGRAAISEKHELHHRGFPPFRNEFDLMIPVGLKVGFFDGYAGGWPESVQIAPSNDYVWTYINTKAELVGNTKVVIKQLNECIKKNGYD</sequence>
<dbReference type="GO" id="GO:0030976">
    <property type="term" value="F:thiamine pyrophosphate binding"/>
    <property type="evidence" value="ECO:0007669"/>
    <property type="project" value="InterPro"/>
</dbReference>
<evidence type="ECO:0008006" key="5">
    <source>
        <dbReference type="Google" id="ProtNLM"/>
    </source>
</evidence>
<dbReference type="SUPFAM" id="SSF52518">
    <property type="entry name" value="Thiamin diphosphate-binding fold (THDP-binding)"/>
    <property type="match status" value="1"/>
</dbReference>
<dbReference type="Pfam" id="PF00205">
    <property type="entry name" value="TPP_enzyme_M"/>
    <property type="match status" value="1"/>
</dbReference>
<dbReference type="AlphaFoldDB" id="A0A0F8YD54"/>
<dbReference type="Gene3D" id="3.40.50.970">
    <property type="match status" value="1"/>
</dbReference>
<accession>A0A0F8YD54</accession>
<dbReference type="CDD" id="cd07035">
    <property type="entry name" value="TPP_PYR_POX_like"/>
    <property type="match status" value="1"/>
</dbReference>
<evidence type="ECO:0000256" key="1">
    <source>
        <dbReference type="ARBA" id="ARBA00007812"/>
    </source>
</evidence>
<dbReference type="Gene3D" id="3.40.50.1220">
    <property type="entry name" value="TPP-binding domain"/>
    <property type="match status" value="1"/>
</dbReference>
<feature type="non-terminal residue" evidence="4">
    <location>
        <position position="365"/>
    </location>
</feature>
<dbReference type="PANTHER" id="PTHR18968:SF13">
    <property type="entry name" value="ACETOLACTATE SYNTHASE CATALYTIC SUBUNIT, MITOCHONDRIAL"/>
    <property type="match status" value="1"/>
</dbReference>
<evidence type="ECO:0000313" key="4">
    <source>
        <dbReference type="EMBL" id="KKK71640.1"/>
    </source>
</evidence>
<comment type="caution">
    <text evidence="4">The sequence shown here is derived from an EMBL/GenBank/DDBJ whole genome shotgun (WGS) entry which is preliminary data.</text>
</comment>
<dbReference type="InterPro" id="IPR045229">
    <property type="entry name" value="TPP_enz"/>
</dbReference>
<feature type="domain" description="Thiamine pyrophosphate enzyme central" evidence="2">
    <location>
        <begin position="232"/>
        <end position="355"/>
    </location>
</feature>
<gene>
    <name evidence="4" type="ORF">LCGC14_2911890</name>
</gene>